<evidence type="ECO:0000313" key="2">
    <source>
        <dbReference type="EMBL" id="PBK03645.1"/>
    </source>
</evidence>
<protein>
    <recommendedName>
        <fullName evidence="4">Metallo-beta-lactamase domain-containing protein</fullName>
    </recommendedName>
</protein>
<keyword evidence="3" id="KW-1185">Reference proteome</keyword>
<dbReference type="PANTHER" id="PTHR30619:SF1">
    <property type="entry name" value="RECOMBINATION PROTEIN 2"/>
    <property type="match status" value="1"/>
</dbReference>
<evidence type="ECO:0000256" key="1">
    <source>
        <dbReference type="SAM" id="MobiDB-lite"/>
    </source>
</evidence>
<accession>A0A2A3MG77</accession>
<evidence type="ECO:0000313" key="3">
    <source>
        <dbReference type="Proteomes" id="UP000242313"/>
    </source>
</evidence>
<dbReference type="SUPFAM" id="SSF56281">
    <property type="entry name" value="Metallo-hydrolase/oxidoreductase"/>
    <property type="match status" value="1"/>
</dbReference>
<comment type="caution">
    <text evidence="2">The sequence shown here is derived from an EMBL/GenBank/DDBJ whole genome shotgun (WGS) entry which is preliminary data.</text>
</comment>
<gene>
    <name evidence="2" type="ORF">CNQ84_13795</name>
</gene>
<organism evidence="2 3">
    <name type="scientific">Pseudomonas abyssi</name>
    <dbReference type="NCBI Taxonomy" id="170540"/>
    <lineage>
        <taxon>Bacteria</taxon>
        <taxon>Pseudomonadati</taxon>
        <taxon>Pseudomonadota</taxon>
        <taxon>Gammaproteobacteria</taxon>
        <taxon>Pseudomonadales</taxon>
        <taxon>Pseudomonadaceae</taxon>
        <taxon>Pseudomonas</taxon>
    </lineage>
</organism>
<proteinExistence type="predicted"/>
<dbReference type="InterPro" id="IPR036866">
    <property type="entry name" value="RibonucZ/Hydroxyglut_hydro"/>
</dbReference>
<evidence type="ECO:0008006" key="4">
    <source>
        <dbReference type="Google" id="ProtNLM"/>
    </source>
</evidence>
<dbReference type="Gene3D" id="3.60.15.10">
    <property type="entry name" value="Ribonuclease Z/Hydroxyacylglutathione hydrolase-like"/>
    <property type="match status" value="2"/>
</dbReference>
<name>A0A2A3MG77_9PSED</name>
<sequence>MNQDWQVDYTFYGVGQGLFSAGCLTLLPAYSARKQFRWVYDCGTSSKQYHLDTALEGLACEFKNEPLYLDLVTISHFDHDHISGLVKLLSRFAVGDLLLPYMPLWQRLVIAFQAGRGNRSLLTRFLINPVDFIAGLPNASVRRILLVPAGGRAEDRLLRDEAPSDGPPRQIAESYREGPLPVVVPTEKRPDVQGTDNILDADNMTQAAPSGTAVEFMAPGAAIEVAGCWEFMPYNDADLTPMASAEFIARVSGLRKKLLAEAPASIKETTLSELKEVYANAFNSATQRENGNRISLFLYCGPITPALEAARQQAVVLSGAKNRCYYHQFNTPCHGNLLYTGDGYLDTDARFIAMRSFLGYQRVERVSALQVMHHGSRHSWHAGLAQKIKPDFSIFSSRFCTKSLRR</sequence>
<dbReference type="RefSeq" id="WP_096005427.1">
    <property type="nucleotide sequence ID" value="NZ_NTMR01000017.1"/>
</dbReference>
<dbReference type="Proteomes" id="UP000242313">
    <property type="component" value="Unassembled WGS sequence"/>
</dbReference>
<reference evidence="2 3" key="1">
    <citation type="submission" date="2017-09" db="EMBL/GenBank/DDBJ databases">
        <title>Pseudomonas abyssi sp. nov. isolated from Abyssopelagic Water.</title>
        <authorList>
            <person name="Wei Y."/>
        </authorList>
    </citation>
    <scope>NUCLEOTIDE SEQUENCE [LARGE SCALE GENOMIC DNA]</scope>
    <source>
        <strain evidence="2 3">MT5</strain>
    </source>
</reference>
<dbReference type="PANTHER" id="PTHR30619">
    <property type="entry name" value="DNA INTERNALIZATION/COMPETENCE PROTEIN COMEC/REC2"/>
    <property type="match status" value="1"/>
</dbReference>
<dbReference type="InterPro" id="IPR052159">
    <property type="entry name" value="Competence_DNA_uptake"/>
</dbReference>
<dbReference type="EMBL" id="NTMR01000017">
    <property type="protein sequence ID" value="PBK03645.1"/>
    <property type="molecule type" value="Genomic_DNA"/>
</dbReference>
<feature type="region of interest" description="Disordered" evidence="1">
    <location>
        <begin position="156"/>
        <end position="176"/>
    </location>
</feature>
<dbReference type="AlphaFoldDB" id="A0A2A3MG77"/>